<protein>
    <recommendedName>
        <fullName evidence="10">HicA-like toxin of HicAB toxin-antitoxin system</fullName>
    </recommendedName>
</protein>
<dbReference type="OrthoDB" id="1447122at2"/>
<evidence type="ECO:0000256" key="6">
    <source>
        <dbReference type="ARBA" id="ARBA00022884"/>
    </source>
</evidence>
<reference evidence="8 9" key="1">
    <citation type="submission" date="2019-03" db="EMBL/GenBank/DDBJ databases">
        <title>Genomic Encyclopedia of Archaeal and Bacterial Type Strains, Phase II (KMG-II): from individual species to whole genera.</title>
        <authorList>
            <person name="Goeker M."/>
        </authorList>
    </citation>
    <scope>NUCLEOTIDE SEQUENCE [LARGE SCALE GENOMIC DNA]</scope>
    <source>
        <strain evidence="8 9">DSM 24425</strain>
    </source>
</reference>
<comment type="similarity">
    <text evidence="1">Belongs to the HicA mRNA interferase family.</text>
</comment>
<keyword evidence="3" id="KW-0540">Nuclease</keyword>
<keyword evidence="6" id="KW-0694">RNA-binding</keyword>
<keyword evidence="5" id="KW-0378">Hydrolase</keyword>
<dbReference type="AlphaFoldDB" id="A0A4R1GLL2"/>
<evidence type="ECO:0000256" key="5">
    <source>
        <dbReference type="ARBA" id="ARBA00022801"/>
    </source>
</evidence>
<evidence type="ECO:0008006" key="10">
    <source>
        <dbReference type="Google" id="ProtNLM"/>
    </source>
</evidence>
<dbReference type="Proteomes" id="UP000295777">
    <property type="component" value="Unassembled WGS sequence"/>
</dbReference>
<evidence type="ECO:0000256" key="1">
    <source>
        <dbReference type="ARBA" id="ARBA00006620"/>
    </source>
</evidence>
<keyword evidence="2" id="KW-1277">Toxin-antitoxin system</keyword>
<comment type="caution">
    <text evidence="8">The sequence shown here is derived from an EMBL/GenBank/DDBJ whole genome shotgun (WGS) entry which is preliminary data.</text>
</comment>
<sequence length="89" mass="10457">MSGTKRKCKLVKAILTNCKHVSFEDMDKLLRAFGYEPKQPRGGSSHFVYRKKGAMPITIPFKRPFLKEVYVKQVIKLLKLEEFYEEECE</sequence>
<evidence type="ECO:0000313" key="8">
    <source>
        <dbReference type="EMBL" id="TCK05262.1"/>
    </source>
</evidence>
<dbReference type="InterPro" id="IPR038570">
    <property type="entry name" value="HicA_sf"/>
</dbReference>
<dbReference type="GO" id="GO:0004519">
    <property type="term" value="F:endonuclease activity"/>
    <property type="evidence" value="ECO:0007669"/>
    <property type="project" value="UniProtKB-KW"/>
</dbReference>
<evidence type="ECO:0000313" key="9">
    <source>
        <dbReference type="Proteomes" id="UP000295777"/>
    </source>
</evidence>
<dbReference type="InterPro" id="IPR012933">
    <property type="entry name" value="HicA_mRNA_interferase"/>
</dbReference>
<evidence type="ECO:0000256" key="3">
    <source>
        <dbReference type="ARBA" id="ARBA00022722"/>
    </source>
</evidence>
<dbReference type="SUPFAM" id="SSF54786">
    <property type="entry name" value="YcfA/nrd intein domain"/>
    <property type="match status" value="1"/>
</dbReference>
<evidence type="ECO:0000256" key="7">
    <source>
        <dbReference type="ARBA" id="ARBA00023016"/>
    </source>
</evidence>
<organism evidence="8 9">
    <name type="scientific">Phorcysia thermohydrogeniphila</name>
    <dbReference type="NCBI Taxonomy" id="936138"/>
    <lineage>
        <taxon>Bacteria</taxon>
        <taxon>Pseudomonadati</taxon>
        <taxon>Aquificota</taxon>
        <taxon>Aquificia</taxon>
        <taxon>Desulfurobacteriales</taxon>
        <taxon>Desulfurobacteriaceae</taxon>
        <taxon>Phorcysia</taxon>
    </lineage>
</organism>
<keyword evidence="9" id="KW-1185">Reference proteome</keyword>
<proteinExistence type="inferred from homology"/>
<gene>
    <name evidence="8" type="ORF">CLV27_0688</name>
</gene>
<keyword evidence="4" id="KW-0255">Endonuclease</keyword>
<accession>A0A4R1GLL2</accession>
<keyword evidence="7" id="KW-0346">Stress response</keyword>
<dbReference type="GO" id="GO:0003729">
    <property type="term" value="F:mRNA binding"/>
    <property type="evidence" value="ECO:0007669"/>
    <property type="project" value="InterPro"/>
</dbReference>
<dbReference type="GO" id="GO:0016787">
    <property type="term" value="F:hydrolase activity"/>
    <property type="evidence" value="ECO:0007669"/>
    <property type="project" value="UniProtKB-KW"/>
</dbReference>
<name>A0A4R1GLL2_9BACT</name>
<evidence type="ECO:0000256" key="4">
    <source>
        <dbReference type="ARBA" id="ARBA00022759"/>
    </source>
</evidence>
<dbReference type="EMBL" id="SMFV01000002">
    <property type="protein sequence ID" value="TCK05262.1"/>
    <property type="molecule type" value="Genomic_DNA"/>
</dbReference>
<dbReference type="Pfam" id="PF07927">
    <property type="entry name" value="HicA_toxin"/>
    <property type="match status" value="1"/>
</dbReference>
<dbReference type="Gene3D" id="3.30.920.30">
    <property type="entry name" value="Hypothetical protein"/>
    <property type="match status" value="1"/>
</dbReference>
<dbReference type="RefSeq" id="WP_132525829.1">
    <property type="nucleotide sequence ID" value="NZ_SMFV01000002.1"/>
</dbReference>
<evidence type="ECO:0000256" key="2">
    <source>
        <dbReference type="ARBA" id="ARBA00022649"/>
    </source>
</evidence>